<protein>
    <submittedName>
        <fullName evidence="4">Transcriptional regulator, TetR family</fullName>
    </submittedName>
</protein>
<dbReference type="SUPFAM" id="SSF46689">
    <property type="entry name" value="Homeodomain-like"/>
    <property type="match status" value="1"/>
</dbReference>
<evidence type="ECO:0000256" key="2">
    <source>
        <dbReference type="PROSITE-ProRule" id="PRU00335"/>
    </source>
</evidence>
<feature type="DNA-binding region" description="H-T-H motif" evidence="2">
    <location>
        <begin position="37"/>
        <end position="56"/>
    </location>
</feature>
<evidence type="ECO:0000256" key="1">
    <source>
        <dbReference type="ARBA" id="ARBA00023125"/>
    </source>
</evidence>
<evidence type="ECO:0000313" key="4">
    <source>
        <dbReference type="EMBL" id="SDF41747.1"/>
    </source>
</evidence>
<dbReference type="Proteomes" id="UP000199415">
    <property type="component" value="Unassembled WGS sequence"/>
</dbReference>
<dbReference type="GO" id="GO:0003677">
    <property type="term" value="F:DNA binding"/>
    <property type="evidence" value="ECO:0007669"/>
    <property type="project" value="UniProtKB-UniRule"/>
</dbReference>
<organism evidence="4 5">
    <name type="scientific">Limimonas halophila</name>
    <dbReference type="NCBI Taxonomy" id="1082479"/>
    <lineage>
        <taxon>Bacteria</taxon>
        <taxon>Pseudomonadati</taxon>
        <taxon>Pseudomonadota</taxon>
        <taxon>Alphaproteobacteria</taxon>
        <taxon>Rhodospirillales</taxon>
        <taxon>Rhodovibrionaceae</taxon>
        <taxon>Limimonas</taxon>
    </lineage>
</organism>
<gene>
    <name evidence="4" type="ORF">SAMN05216241_10129</name>
</gene>
<keyword evidence="5" id="KW-1185">Reference proteome</keyword>
<dbReference type="Gene3D" id="1.10.357.10">
    <property type="entry name" value="Tetracycline Repressor, domain 2"/>
    <property type="match status" value="1"/>
</dbReference>
<dbReference type="RefSeq" id="WP_090018100.1">
    <property type="nucleotide sequence ID" value="NZ_FNCE01000001.1"/>
</dbReference>
<accession>A0A1G7KWX3</accession>
<sequence length="211" mass="23550">MATTSEAAETGSAGMDHERVIEAAMHLAAVHGWEQLALRDVARAAGASLAELHRAHPSKQHILRAYTRGLDQAILDAQEPEDLGEPARDRMFEVLMQRFERMQPNREAIRAVLHSYQRDPLLAVGGLCQLRRSMATMLEAADLSSAGMRGRIRRDGLCGLYLAVLRTWLSDDTTDMSRTMATLDTYLRRVEQPVAVMEGLRARGAERERTL</sequence>
<dbReference type="InterPro" id="IPR009057">
    <property type="entry name" value="Homeodomain-like_sf"/>
</dbReference>
<keyword evidence="1 2" id="KW-0238">DNA-binding</keyword>
<name>A0A1G7KWX3_9PROT</name>
<dbReference type="PROSITE" id="PS50977">
    <property type="entry name" value="HTH_TETR_2"/>
    <property type="match status" value="1"/>
</dbReference>
<evidence type="ECO:0000313" key="5">
    <source>
        <dbReference type="Proteomes" id="UP000199415"/>
    </source>
</evidence>
<feature type="domain" description="HTH tetR-type" evidence="3">
    <location>
        <begin position="14"/>
        <end position="74"/>
    </location>
</feature>
<dbReference type="Pfam" id="PF00440">
    <property type="entry name" value="TetR_N"/>
    <property type="match status" value="1"/>
</dbReference>
<dbReference type="EMBL" id="FNCE01000001">
    <property type="protein sequence ID" value="SDF41747.1"/>
    <property type="molecule type" value="Genomic_DNA"/>
</dbReference>
<reference evidence="4 5" key="1">
    <citation type="submission" date="2016-10" db="EMBL/GenBank/DDBJ databases">
        <authorList>
            <person name="de Groot N.N."/>
        </authorList>
    </citation>
    <scope>NUCLEOTIDE SEQUENCE [LARGE SCALE GENOMIC DNA]</scope>
    <source>
        <strain evidence="4 5">DSM 25584</strain>
    </source>
</reference>
<dbReference type="AlphaFoldDB" id="A0A1G7KWX3"/>
<dbReference type="InterPro" id="IPR001647">
    <property type="entry name" value="HTH_TetR"/>
</dbReference>
<proteinExistence type="predicted"/>
<evidence type="ECO:0000259" key="3">
    <source>
        <dbReference type="PROSITE" id="PS50977"/>
    </source>
</evidence>
<dbReference type="STRING" id="1082479.SAMN05216241_10129"/>
<dbReference type="OrthoDB" id="7828598at2"/>